<dbReference type="RefSeq" id="WP_201917755.1">
    <property type="nucleotide sequence ID" value="NZ_JAERQG010000001.1"/>
</dbReference>
<keyword evidence="1" id="KW-1133">Transmembrane helix</keyword>
<dbReference type="EMBL" id="JAERQG010000001">
    <property type="protein sequence ID" value="MBL0764299.1"/>
    <property type="molecule type" value="Genomic_DNA"/>
</dbReference>
<feature type="transmembrane region" description="Helical" evidence="1">
    <location>
        <begin position="20"/>
        <end position="39"/>
    </location>
</feature>
<dbReference type="AlphaFoldDB" id="A0A937DIY5"/>
<dbReference type="Pfam" id="PF09527">
    <property type="entry name" value="ATPase_gene1"/>
    <property type="match status" value="1"/>
</dbReference>
<reference evidence="2" key="1">
    <citation type="submission" date="2021-01" db="EMBL/GenBank/DDBJ databases">
        <title>Marivirga sp. nov., isolated from intertidal surface sediments.</title>
        <authorList>
            <person name="Zhang M."/>
        </authorList>
    </citation>
    <scope>NUCLEOTIDE SEQUENCE</scope>
    <source>
        <strain evidence="2">SM1354</strain>
    </source>
</reference>
<comment type="caution">
    <text evidence="2">The sequence shown here is derived from an EMBL/GenBank/DDBJ whole genome shotgun (WGS) entry which is preliminary data.</text>
</comment>
<organism evidence="2 3">
    <name type="scientific">Marivirga atlantica</name>
    <dbReference type="NCBI Taxonomy" id="1548457"/>
    <lineage>
        <taxon>Bacteria</taxon>
        <taxon>Pseudomonadati</taxon>
        <taxon>Bacteroidota</taxon>
        <taxon>Cytophagia</taxon>
        <taxon>Cytophagales</taxon>
        <taxon>Marivirgaceae</taxon>
        <taxon>Marivirga</taxon>
    </lineage>
</organism>
<sequence length="80" mass="9065">MDKQPQNSKKPSQYNNYIKYSGLAIQMVVVIYLGHLLGEYLDNTYNPGSDLYAKICTLVAVFLSTFMVIRQVISGEKNND</sequence>
<dbReference type="Proteomes" id="UP000642920">
    <property type="component" value="Unassembled WGS sequence"/>
</dbReference>
<evidence type="ECO:0000313" key="3">
    <source>
        <dbReference type="Proteomes" id="UP000642920"/>
    </source>
</evidence>
<keyword evidence="1" id="KW-0472">Membrane</keyword>
<gene>
    <name evidence="2" type="ORF">JKP34_03485</name>
</gene>
<keyword evidence="3" id="KW-1185">Reference proteome</keyword>
<proteinExistence type="predicted"/>
<name>A0A937DIY5_9BACT</name>
<evidence type="ECO:0000313" key="2">
    <source>
        <dbReference type="EMBL" id="MBL0764299.1"/>
    </source>
</evidence>
<evidence type="ECO:0000256" key="1">
    <source>
        <dbReference type="SAM" id="Phobius"/>
    </source>
</evidence>
<keyword evidence="1" id="KW-0812">Transmembrane</keyword>
<feature type="transmembrane region" description="Helical" evidence="1">
    <location>
        <begin position="51"/>
        <end position="69"/>
    </location>
</feature>
<accession>A0A937DIY5</accession>
<protein>
    <submittedName>
        <fullName evidence="2">AtpZ/AtpI family protein</fullName>
    </submittedName>
</protein>
<dbReference type="InterPro" id="IPR032820">
    <property type="entry name" value="ATPase_put"/>
</dbReference>